<dbReference type="PANTHER" id="PTHR37947:SF1">
    <property type="entry name" value="BLL2462 PROTEIN"/>
    <property type="match status" value="1"/>
</dbReference>
<dbReference type="Gene3D" id="1.25.40.10">
    <property type="entry name" value="Tetratricopeptide repeat domain"/>
    <property type="match status" value="1"/>
</dbReference>
<dbReference type="RefSeq" id="WP_021286913.1">
    <property type="nucleotide sequence ID" value="NZ_AUPZ01000004.1"/>
</dbReference>
<keyword evidence="2" id="KW-0472">Membrane</keyword>
<feature type="region of interest" description="Disordered" evidence="1">
    <location>
        <begin position="400"/>
        <end position="455"/>
    </location>
</feature>
<feature type="domain" description="VWFA" evidence="3">
    <location>
        <begin position="63"/>
        <end position="247"/>
    </location>
</feature>
<protein>
    <recommendedName>
        <fullName evidence="3">VWFA domain-containing protein</fullName>
    </recommendedName>
</protein>
<feature type="compositionally biased region" description="Basic and acidic residues" evidence="1">
    <location>
        <begin position="437"/>
        <end position="451"/>
    </location>
</feature>
<sequence length="478" mass="53591">MTFLSAQYFWLFLFLVALIAKGDFKSFSFRAYGYVLTFVFIIVALTKPVILQEPVKKEMVLSDVIIAVDLSFSMQARDIYPSRLIKAKGTLKSLIRAHEKSRFGVVGFTTNAIILSPLTQDRELLEHLFGSLDENMIVTKGSSVMSALELMAKMSKSKNPSVVILSDGADESNYAKEAEFAKKRGLVVNIFMLATKMGDSIALESGEFLKDAAGNIVVSRENEAIKELSEATDGVYTKSFDELLNALRSQRGEDEKSEQSVVENIELFYYFVFLAIVIFLVSNTTLKRYVIAFLLLFGVSLDASILDYFADKNIKEFKLANAHYKNGEFESALSSYEMVKSSDAEFKSIVFYNMANSLVKLKEYKRAKEAYMKSLTLSYSKEADDNLRYVKSLKEQKQAEFKKSSKKASLSKGKKKKKKKEGGGSNMNVSASSGSSDAKDAKKTSAQKKIDLNSNKTKLSSKAYELINKRQVDEKQPW</sequence>
<evidence type="ECO:0000259" key="3">
    <source>
        <dbReference type="PROSITE" id="PS50234"/>
    </source>
</evidence>
<dbReference type="InterPro" id="IPR036465">
    <property type="entry name" value="vWFA_dom_sf"/>
</dbReference>
<comment type="caution">
    <text evidence="4">The sequence shown here is derived from an EMBL/GenBank/DDBJ whole genome shotgun (WGS) entry which is preliminary data.</text>
</comment>
<dbReference type="InterPro" id="IPR019734">
    <property type="entry name" value="TPR_rpt"/>
</dbReference>
<dbReference type="InterPro" id="IPR002035">
    <property type="entry name" value="VWF_A"/>
</dbReference>
<dbReference type="InterPro" id="IPR011990">
    <property type="entry name" value="TPR-like_helical_dom_sf"/>
</dbReference>
<dbReference type="PROSITE" id="PS50234">
    <property type="entry name" value="VWFA"/>
    <property type="match status" value="1"/>
</dbReference>
<keyword evidence="2" id="KW-1133">Transmembrane helix</keyword>
<dbReference type="PANTHER" id="PTHR37947">
    <property type="entry name" value="BLL2462 PROTEIN"/>
    <property type="match status" value="1"/>
</dbReference>
<evidence type="ECO:0000313" key="5">
    <source>
        <dbReference type="Proteomes" id="UP000015520"/>
    </source>
</evidence>
<feature type="transmembrane region" description="Helical" evidence="2">
    <location>
        <begin position="32"/>
        <end position="51"/>
    </location>
</feature>
<gene>
    <name evidence="4" type="ORF">M947_03195</name>
</gene>
<dbReference type="Proteomes" id="UP000015520">
    <property type="component" value="Unassembled WGS sequence"/>
</dbReference>
<evidence type="ECO:0000313" key="4">
    <source>
        <dbReference type="EMBL" id="EQB40040.1"/>
    </source>
</evidence>
<proteinExistence type="predicted"/>
<dbReference type="PATRIC" id="fig|1172190.3.peg.620"/>
<dbReference type="Gene3D" id="3.40.50.410">
    <property type="entry name" value="von Willebrand factor, type A domain"/>
    <property type="match status" value="1"/>
</dbReference>
<organism evidence="4 5">
    <name type="scientific">Sulfurimonas hongkongensis</name>
    <dbReference type="NCBI Taxonomy" id="1172190"/>
    <lineage>
        <taxon>Bacteria</taxon>
        <taxon>Pseudomonadati</taxon>
        <taxon>Campylobacterota</taxon>
        <taxon>Epsilonproteobacteria</taxon>
        <taxon>Campylobacterales</taxon>
        <taxon>Sulfurimonadaceae</taxon>
        <taxon>Sulfurimonas</taxon>
    </lineage>
</organism>
<dbReference type="SMART" id="SM00327">
    <property type="entry name" value="VWA"/>
    <property type="match status" value="1"/>
</dbReference>
<dbReference type="eggNOG" id="COG2304">
    <property type="taxonomic scope" value="Bacteria"/>
</dbReference>
<evidence type="ECO:0000256" key="2">
    <source>
        <dbReference type="SAM" id="Phobius"/>
    </source>
</evidence>
<evidence type="ECO:0000256" key="1">
    <source>
        <dbReference type="SAM" id="MobiDB-lite"/>
    </source>
</evidence>
<dbReference type="EMBL" id="AUPZ01000004">
    <property type="protein sequence ID" value="EQB40040.1"/>
    <property type="molecule type" value="Genomic_DNA"/>
</dbReference>
<dbReference type="OrthoDB" id="5332745at2"/>
<dbReference type="AlphaFoldDB" id="T0JG07"/>
<feature type="transmembrane region" description="Helical" evidence="2">
    <location>
        <begin position="267"/>
        <end position="283"/>
    </location>
</feature>
<dbReference type="SUPFAM" id="SSF53300">
    <property type="entry name" value="vWA-like"/>
    <property type="match status" value="1"/>
</dbReference>
<dbReference type="SUPFAM" id="SSF48452">
    <property type="entry name" value="TPR-like"/>
    <property type="match status" value="1"/>
</dbReference>
<accession>T0JG07</accession>
<name>T0JG07_9BACT</name>
<dbReference type="eggNOG" id="COG0457">
    <property type="taxonomic scope" value="Bacteria"/>
</dbReference>
<dbReference type="SMART" id="SM00028">
    <property type="entry name" value="TPR"/>
    <property type="match status" value="2"/>
</dbReference>
<dbReference type="STRING" id="1172190.M947_03195"/>
<reference evidence="4 5" key="1">
    <citation type="submission" date="2013-07" db="EMBL/GenBank/DDBJ databases">
        <title>Sulfurimonas hongkongensis AST-10 Genome Sequencing.</title>
        <authorList>
            <person name="Cai L."/>
            <person name="Zhang T."/>
        </authorList>
    </citation>
    <scope>NUCLEOTIDE SEQUENCE [LARGE SCALE GENOMIC DNA]</scope>
    <source>
        <strain evidence="4 5">AST-10</strain>
    </source>
</reference>
<dbReference type="Pfam" id="PF13519">
    <property type="entry name" value="VWA_2"/>
    <property type="match status" value="1"/>
</dbReference>
<keyword evidence="5" id="KW-1185">Reference proteome</keyword>
<keyword evidence="2" id="KW-0812">Transmembrane</keyword>